<dbReference type="OrthoDB" id="9805009at2"/>
<keyword evidence="5 6" id="KW-0119">Carbohydrate metabolism</keyword>
<dbReference type="InterPro" id="IPR023064">
    <property type="entry name" value="D-ribose_pyranase"/>
</dbReference>
<evidence type="ECO:0000256" key="2">
    <source>
        <dbReference type="ARBA" id="ARBA00012862"/>
    </source>
</evidence>
<comment type="subcellular location">
    <subcellularLocation>
        <location evidence="6">Cytoplasm</location>
    </subcellularLocation>
</comment>
<feature type="binding site" evidence="6">
    <location>
        <position position="96"/>
    </location>
    <ligand>
        <name>substrate</name>
    </ligand>
</feature>
<dbReference type="RefSeq" id="WP_030427843.1">
    <property type="nucleotide sequence ID" value="NZ_JOEF01000003.1"/>
</dbReference>
<evidence type="ECO:0000256" key="1">
    <source>
        <dbReference type="ARBA" id="ARBA00000223"/>
    </source>
</evidence>
<evidence type="ECO:0000256" key="5">
    <source>
        <dbReference type="ARBA" id="ARBA00023277"/>
    </source>
</evidence>
<comment type="catalytic activity">
    <reaction evidence="1 6">
        <text>beta-D-ribopyranose = beta-D-ribofuranose</text>
        <dbReference type="Rhea" id="RHEA:25432"/>
        <dbReference type="ChEBI" id="CHEBI:27476"/>
        <dbReference type="ChEBI" id="CHEBI:47002"/>
        <dbReference type="EC" id="5.4.99.62"/>
    </reaction>
</comment>
<dbReference type="GO" id="GO:0048029">
    <property type="term" value="F:monosaccharide binding"/>
    <property type="evidence" value="ECO:0007669"/>
    <property type="project" value="InterPro"/>
</dbReference>
<dbReference type="GO" id="GO:0019303">
    <property type="term" value="P:D-ribose catabolic process"/>
    <property type="evidence" value="ECO:0007669"/>
    <property type="project" value="UniProtKB-UniRule"/>
</dbReference>
<accession>A0A1G9ZV80</accession>
<dbReference type="EMBL" id="LT629701">
    <property type="protein sequence ID" value="SDN25128.1"/>
    <property type="molecule type" value="Genomic_DNA"/>
</dbReference>
<dbReference type="GO" id="GO:0005829">
    <property type="term" value="C:cytosol"/>
    <property type="evidence" value="ECO:0007669"/>
    <property type="project" value="TreeGrafter"/>
</dbReference>
<dbReference type="Pfam" id="PF05025">
    <property type="entry name" value="RbsD_FucU"/>
    <property type="match status" value="1"/>
</dbReference>
<dbReference type="InterPro" id="IPR007721">
    <property type="entry name" value="RbsD_FucU"/>
</dbReference>
<dbReference type="PANTHER" id="PTHR37831:SF1">
    <property type="entry name" value="D-RIBOSE PYRANASE"/>
    <property type="match status" value="1"/>
</dbReference>
<keyword evidence="8" id="KW-1185">Reference proteome</keyword>
<evidence type="ECO:0000313" key="7">
    <source>
        <dbReference type="EMBL" id="SDN25128.1"/>
    </source>
</evidence>
<feature type="binding site" evidence="6">
    <location>
        <begin position="118"/>
        <end position="120"/>
    </location>
    <ligand>
        <name>substrate</name>
    </ligand>
</feature>
<reference evidence="7 8" key="1">
    <citation type="submission" date="2016-10" db="EMBL/GenBank/DDBJ databases">
        <authorList>
            <person name="de Groot N.N."/>
        </authorList>
    </citation>
    <scope>NUCLEOTIDE SEQUENCE [LARGE SCALE GENOMIC DNA]</scope>
    <source>
        <strain evidence="7 8">DSM 44149</strain>
    </source>
</reference>
<evidence type="ECO:0000313" key="8">
    <source>
        <dbReference type="Proteomes" id="UP000183376"/>
    </source>
</evidence>
<feature type="active site" description="Proton donor" evidence="6">
    <location>
        <position position="20"/>
    </location>
</feature>
<dbReference type="GO" id="GO:0062193">
    <property type="term" value="F:D-ribose pyranase activity"/>
    <property type="evidence" value="ECO:0007669"/>
    <property type="project" value="UniProtKB-EC"/>
</dbReference>
<comment type="similarity">
    <text evidence="6">Belongs to the RbsD / FucU family. RbsD subfamily.</text>
</comment>
<comment type="function">
    <text evidence="6">Catalyzes the interconversion of beta-pyran and beta-furan forms of D-ribose.</text>
</comment>
<comment type="pathway">
    <text evidence="6">Carbohydrate metabolism; D-ribose degradation; D-ribose 5-phosphate from beta-D-ribopyranose: step 1/2.</text>
</comment>
<dbReference type="NCBIfam" id="NF008761">
    <property type="entry name" value="PRK11797.1"/>
    <property type="match status" value="1"/>
</dbReference>
<dbReference type="InterPro" id="IPR023750">
    <property type="entry name" value="RbsD-like_sf"/>
</dbReference>
<dbReference type="AlphaFoldDB" id="A0A1G9ZV80"/>
<feature type="binding site" evidence="6">
    <location>
        <position position="28"/>
    </location>
    <ligand>
        <name>substrate</name>
    </ligand>
</feature>
<dbReference type="eggNOG" id="COG1869">
    <property type="taxonomic scope" value="Bacteria"/>
</dbReference>
<evidence type="ECO:0000256" key="3">
    <source>
        <dbReference type="ARBA" id="ARBA00022490"/>
    </source>
</evidence>
<dbReference type="STRING" id="211114.SAMN04489726_5723"/>
<proteinExistence type="inferred from homology"/>
<dbReference type="HAMAP" id="MF_01661">
    <property type="entry name" value="D_rib_pyranase"/>
    <property type="match status" value="1"/>
</dbReference>
<keyword evidence="4 6" id="KW-0413">Isomerase</keyword>
<protein>
    <recommendedName>
        <fullName evidence="2 6">D-ribose pyranase</fullName>
        <ecNumber evidence="2 6">5.4.99.62</ecNumber>
    </recommendedName>
</protein>
<sequence length="129" mass="13691">MRRRGILHAELSAALARLGHTDRVVVADCGLPIPAGPQVVDLAFSFGVPTFLQVLDGLLAELVVESALVATEVDASNPSCAAALAERLPQARRIPHEELKWLLCGAKLVVRTGEASPYANVVLRCGVPF</sequence>
<dbReference type="GO" id="GO:0016872">
    <property type="term" value="F:intramolecular lyase activity"/>
    <property type="evidence" value="ECO:0007669"/>
    <property type="project" value="UniProtKB-UniRule"/>
</dbReference>
<evidence type="ECO:0000256" key="4">
    <source>
        <dbReference type="ARBA" id="ARBA00023235"/>
    </source>
</evidence>
<comment type="subunit">
    <text evidence="6">Homodecamer.</text>
</comment>
<keyword evidence="3 6" id="KW-0963">Cytoplasm</keyword>
<evidence type="ECO:0000256" key="6">
    <source>
        <dbReference type="HAMAP-Rule" id="MF_01661"/>
    </source>
</evidence>
<dbReference type="Proteomes" id="UP000183376">
    <property type="component" value="Chromosome I"/>
</dbReference>
<dbReference type="Gene3D" id="3.40.1650.10">
    <property type="entry name" value="RbsD-like domain"/>
    <property type="match status" value="1"/>
</dbReference>
<gene>
    <name evidence="6" type="primary">rbsD</name>
    <name evidence="7" type="ORF">SAMN04489726_5723</name>
</gene>
<organism evidence="7 8">
    <name type="scientific">Allokutzneria albata</name>
    <name type="common">Kibdelosporangium albatum</name>
    <dbReference type="NCBI Taxonomy" id="211114"/>
    <lineage>
        <taxon>Bacteria</taxon>
        <taxon>Bacillati</taxon>
        <taxon>Actinomycetota</taxon>
        <taxon>Actinomycetes</taxon>
        <taxon>Pseudonocardiales</taxon>
        <taxon>Pseudonocardiaceae</taxon>
        <taxon>Allokutzneria</taxon>
    </lineage>
</organism>
<name>A0A1G9ZV80_ALLAB</name>
<dbReference type="SUPFAM" id="SSF102546">
    <property type="entry name" value="RbsD-like"/>
    <property type="match status" value="1"/>
</dbReference>
<dbReference type="EC" id="5.4.99.62" evidence="2 6"/>
<dbReference type="PANTHER" id="PTHR37831">
    <property type="entry name" value="D-RIBOSE PYRANASE"/>
    <property type="match status" value="1"/>
</dbReference>
<dbReference type="UniPathway" id="UPA00916">
    <property type="reaction ID" value="UER00888"/>
</dbReference>